<evidence type="ECO:0000256" key="4">
    <source>
        <dbReference type="ARBA" id="ARBA00022840"/>
    </source>
</evidence>
<dbReference type="InterPro" id="IPR002314">
    <property type="entry name" value="aa-tRNA-synt_IIb"/>
</dbReference>
<feature type="compositionally biased region" description="Polar residues" evidence="9">
    <location>
        <begin position="185"/>
        <end position="197"/>
    </location>
</feature>
<dbReference type="GeneID" id="113519354"/>
<dbReference type="InterPro" id="IPR045864">
    <property type="entry name" value="aa-tRNA-synth_II/BPL/LPL"/>
</dbReference>
<name>A0ABM3MHA2_GALME</name>
<dbReference type="InterPro" id="IPR050062">
    <property type="entry name" value="Pro-tRNA_synthetase"/>
</dbReference>
<dbReference type="PANTHER" id="PTHR42753:SF10">
    <property type="entry name" value="PROLINE--TRNA LIGASE, MITOCHONDRIAL-RELATED"/>
    <property type="match status" value="1"/>
</dbReference>
<evidence type="ECO:0000256" key="8">
    <source>
        <dbReference type="ARBA" id="ARBA00047671"/>
    </source>
</evidence>
<reference evidence="12" key="1">
    <citation type="submission" date="2025-08" db="UniProtKB">
        <authorList>
            <consortium name="RefSeq"/>
        </authorList>
    </citation>
    <scope>IDENTIFICATION</scope>
    <source>
        <tissue evidence="12">Whole larvae</tissue>
    </source>
</reference>
<accession>A0ABM3MHA2</accession>
<comment type="catalytic activity">
    <reaction evidence="8">
        <text>tRNA(Pro) + L-proline + ATP = L-prolyl-tRNA(Pro) + AMP + diphosphate</text>
        <dbReference type="Rhea" id="RHEA:14305"/>
        <dbReference type="Rhea" id="RHEA-COMP:9700"/>
        <dbReference type="Rhea" id="RHEA-COMP:9702"/>
        <dbReference type="ChEBI" id="CHEBI:30616"/>
        <dbReference type="ChEBI" id="CHEBI:33019"/>
        <dbReference type="ChEBI" id="CHEBI:60039"/>
        <dbReference type="ChEBI" id="CHEBI:78442"/>
        <dbReference type="ChEBI" id="CHEBI:78532"/>
        <dbReference type="ChEBI" id="CHEBI:456215"/>
        <dbReference type="EC" id="6.1.1.15"/>
    </reaction>
</comment>
<gene>
    <name evidence="12" type="primary">LOC113519354</name>
</gene>
<dbReference type="PANTHER" id="PTHR42753">
    <property type="entry name" value="MITOCHONDRIAL RIBOSOME PROTEIN L39/PROLYL-TRNA LIGASE FAMILY MEMBER"/>
    <property type="match status" value="1"/>
</dbReference>
<feature type="region of interest" description="Disordered" evidence="9">
    <location>
        <begin position="181"/>
        <end position="207"/>
    </location>
</feature>
<dbReference type="InterPro" id="IPR036621">
    <property type="entry name" value="Anticodon-bd_dom_sf"/>
</dbReference>
<dbReference type="PROSITE" id="PS50862">
    <property type="entry name" value="AA_TRNA_LIGASE_II"/>
    <property type="match status" value="1"/>
</dbReference>
<organism evidence="11 12">
    <name type="scientific">Galleria mellonella</name>
    <name type="common">Greater wax moth</name>
    <dbReference type="NCBI Taxonomy" id="7137"/>
    <lineage>
        <taxon>Eukaryota</taxon>
        <taxon>Metazoa</taxon>
        <taxon>Ecdysozoa</taxon>
        <taxon>Arthropoda</taxon>
        <taxon>Hexapoda</taxon>
        <taxon>Insecta</taxon>
        <taxon>Pterygota</taxon>
        <taxon>Neoptera</taxon>
        <taxon>Endopterygota</taxon>
        <taxon>Lepidoptera</taxon>
        <taxon>Glossata</taxon>
        <taxon>Ditrysia</taxon>
        <taxon>Pyraloidea</taxon>
        <taxon>Pyralidae</taxon>
        <taxon>Galleriinae</taxon>
        <taxon>Galleria</taxon>
    </lineage>
</organism>
<dbReference type="InterPro" id="IPR004154">
    <property type="entry name" value="Anticodon-bd"/>
</dbReference>
<dbReference type="Proteomes" id="UP001652740">
    <property type="component" value="Unplaced"/>
</dbReference>
<dbReference type="Pfam" id="PF03129">
    <property type="entry name" value="HGTP_anticodon"/>
    <property type="match status" value="1"/>
</dbReference>
<dbReference type="Gene3D" id="3.30.930.10">
    <property type="entry name" value="Bira Bifunctional Protein, Domain 2"/>
    <property type="match status" value="2"/>
</dbReference>
<feature type="domain" description="Aminoacyl-transfer RNA synthetases class-II family profile" evidence="10">
    <location>
        <begin position="65"/>
        <end position="348"/>
    </location>
</feature>
<keyword evidence="11" id="KW-1185">Reference proteome</keyword>
<sequence>MKLNVSKMRYVSQIFQPVISIPKNAKIKNTDITCKSQKLLLECGLIRPTSSGFFSLLPLAQRSVEKLIHLIRRHIEAAGAQRITLPALTAESLWERTGRLDEVGVELMKMEDRHGKKYLLAPTHEEAIADLLADVGPISYKQLPLLLYQVSSKYRDERRPKHGLLRAREFLMLDAYAAHAHNPADSHNPTESNNPADSHNPAGSHAEPDVYARLTNAYAQIFQELQLPVYRVAAPAGDMGGSVSHEWQLRAAAGEDQIAVCPSCSHATLDTSGSGCGRCGKEMEIANSIEVGHTFVLGTRYSEPLRALVVPAAGSTRPLAMSCYGIGITRLFAAGVEALSSEKSLRWPEGIAPYSAIIIGPKEGSREWSQHGWEAVQRVYRAAAAVPALGGDVLLDDRHGLTIGKRLLMADRMGYPYIVVCGKSTLDPVPKYEVYRSEAHHATQPELLTLEELVDYLSQRTIRVNKAMHSVNL</sequence>
<protein>
    <recommendedName>
        <fullName evidence="1">proline--tRNA ligase</fullName>
        <ecNumber evidence="1">6.1.1.15</ecNumber>
    </recommendedName>
    <alternativeName>
        <fullName evidence="7">Prolyl-tRNA synthetase</fullName>
    </alternativeName>
</protein>
<dbReference type="InterPro" id="IPR006195">
    <property type="entry name" value="aa-tRNA-synth_II"/>
</dbReference>
<keyword evidence="5" id="KW-0648">Protein biosynthesis</keyword>
<proteinExistence type="predicted"/>
<evidence type="ECO:0000256" key="2">
    <source>
        <dbReference type="ARBA" id="ARBA00022598"/>
    </source>
</evidence>
<dbReference type="Pfam" id="PF00587">
    <property type="entry name" value="tRNA-synt_2b"/>
    <property type="match status" value="1"/>
</dbReference>
<evidence type="ECO:0000313" key="11">
    <source>
        <dbReference type="Proteomes" id="UP001652740"/>
    </source>
</evidence>
<dbReference type="SUPFAM" id="SSF55681">
    <property type="entry name" value="Class II aaRS and biotin synthetases"/>
    <property type="match status" value="1"/>
</dbReference>
<evidence type="ECO:0000313" key="12">
    <source>
        <dbReference type="RefSeq" id="XP_052750771.1"/>
    </source>
</evidence>
<dbReference type="InterPro" id="IPR002316">
    <property type="entry name" value="Pro-tRNA-ligase_IIa"/>
</dbReference>
<dbReference type="EC" id="6.1.1.15" evidence="1"/>
<evidence type="ECO:0000256" key="3">
    <source>
        <dbReference type="ARBA" id="ARBA00022741"/>
    </source>
</evidence>
<evidence type="ECO:0000256" key="1">
    <source>
        <dbReference type="ARBA" id="ARBA00012831"/>
    </source>
</evidence>
<keyword evidence="6" id="KW-0030">Aminoacyl-tRNA synthetase</keyword>
<keyword evidence="4" id="KW-0067">ATP-binding</keyword>
<keyword evidence="3" id="KW-0547">Nucleotide-binding</keyword>
<evidence type="ECO:0000256" key="7">
    <source>
        <dbReference type="ARBA" id="ARBA00029731"/>
    </source>
</evidence>
<evidence type="ECO:0000256" key="5">
    <source>
        <dbReference type="ARBA" id="ARBA00022917"/>
    </source>
</evidence>
<dbReference type="SUPFAM" id="SSF52954">
    <property type="entry name" value="Class II aaRS ABD-related"/>
    <property type="match status" value="1"/>
</dbReference>
<dbReference type="Gene3D" id="3.40.50.800">
    <property type="entry name" value="Anticodon-binding domain"/>
    <property type="match status" value="1"/>
</dbReference>
<dbReference type="GO" id="GO:0016874">
    <property type="term" value="F:ligase activity"/>
    <property type="evidence" value="ECO:0007669"/>
    <property type="project" value="UniProtKB-KW"/>
</dbReference>
<evidence type="ECO:0000256" key="9">
    <source>
        <dbReference type="SAM" id="MobiDB-lite"/>
    </source>
</evidence>
<evidence type="ECO:0000259" key="10">
    <source>
        <dbReference type="PROSITE" id="PS50862"/>
    </source>
</evidence>
<evidence type="ECO:0000256" key="6">
    <source>
        <dbReference type="ARBA" id="ARBA00023146"/>
    </source>
</evidence>
<dbReference type="RefSeq" id="XP_052750771.1">
    <property type="nucleotide sequence ID" value="XM_052894811.1"/>
</dbReference>
<dbReference type="PRINTS" id="PR01046">
    <property type="entry name" value="TRNASYNTHPRO"/>
</dbReference>
<keyword evidence="2 12" id="KW-0436">Ligase</keyword>